<dbReference type="GO" id="GO:0120053">
    <property type="term" value="F:ribitol beta-1,4-xylosyltransferase activity"/>
    <property type="evidence" value="ECO:0007669"/>
    <property type="project" value="InterPro"/>
</dbReference>
<evidence type="ECO:0000256" key="1">
    <source>
        <dbReference type="SAM" id="SignalP"/>
    </source>
</evidence>
<organism evidence="4">
    <name type="scientific">Chlorella variabilis</name>
    <name type="common">Green alga</name>
    <dbReference type="NCBI Taxonomy" id="554065"/>
    <lineage>
        <taxon>Eukaryota</taxon>
        <taxon>Viridiplantae</taxon>
        <taxon>Chlorophyta</taxon>
        <taxon>core chlorophytes</taxon>
        <taxon>Trebouxiophyceae</taxon>
        <taxon>Chlorellales</taxon>
        <taxon>Chlorellaceae</taxon>
        <taxon>Chlorella clade</taxon>
        <taxon>Chlorella</taxon>
    </lineage>
</organism>
<keyword evidence="4" id="KW-1185">Reference proteome</keyword>
<sequence length="365" mass="40428">MSLKRFHRLWAFLFAALLGWRLVAVRRAALVPDDALAACTIHLVWLAPDHDFWEQDFLVDVLSRTGHTVAVQRQHPDQVSCRTRPPITNGGSSGSGECAFTIVVARWISLVEGLPPEFKNGSCAYGIVHPSDESLGESPSPLYDLPGMRFVLRQYALAPGHAPEARVRALGLGYKRGFWEGAAGRTAEATPASDRRLTWSFAGTLHHEERQRAVEAFRGLEPHQADTTSHFDAPDGLSTAAYRDTLLASKFVLCPLGHVNLDTFRLYEALEAGAIPVAMRVNPLLSAYWNYSGPYWPLVFRTPDIPFVVHDSWEAAAAEVQRALAAPRQLEARRRQVLAMWQHHKEEAAAFVGQHMAAALTPFPA</sequence>
<reference evidence="3 4" key="1">
    <citation type="journal article" date="2010" name="Plant Cell">
        <title>The Chlorella variabilis NC64A genome reveals adaptation to photosymbiosis, coevolution with viruses, and cryptic sex.</title>
        <authorList>
            <person name="Blanc G."/>
            <person name="Duncan G."/>
            <person name="Agarkova I."/>
            <person name="Borodovsky M."/>
            <person name="Gurnon J."/>
            <person name="Kuo A."/>
            <person name="Lindquist E."/>
            <person name="Lucas S."/>
            <person name="Pangilinan J."/>
            <person name="Polle J."/>
            <person name="Salamov A."/>
            <person name="Terry A."/>
            <person name="Yamada T."/>
            <person name="Dunigan D.D."/>
            <person name="Grigoriev I.V."/>
            <person name="Claverie J.M."/>
            <person name="Van Etten J.L."/>
        </authorList>
    </citation>
    <scope>NUCLEOTIDE SEQUENCE [LARGE SCALE GENOMIC DNA]</scope>
    <source>
        <strain evidence="3 4">NC64A</strain>
    </source>
</reference>
<dbReference type="KEGG" id="cvr:CHLNCDRAFT_136933"/>
<dbReference type="InterPro" id="IPR057538">
    <property type="entry name" value="RXYLT1_C"/>
</dbReference>
<dbReference type="Proteomes" id="UP000008141">
    <property type="component" value="Unassembled WGS sequence"/>
</dbReference>
<dbReference type="Pfam" id="PF24785">
    <property type="entry name" value="RXYLT1_C"/>
    <property type="match status" value="1"/>
</dbReference>
<evidence type="ECO:0000259" key="2">
    <source>
        <dbReference type="Pfam" id="PF24785"/>
    </source>
</evidence>
<feature type="domain" description="RXYLT1 C-terminal" evidence="2">
    <location>
        <begin position="237"/>
        <end position="344"/>
    </location>
</feature>
<dbReference type="InterPro" id="IPR055286">
    <property type="entry name" value="RXYLT1-like"/>
</dbReference>
<dbReference type="PANTHER" id="PTHR15576:SF1">
    <property type="entry name" value="RIBITOL-5-PHOSPHATE XYLOSYLTRANSFERASE 1"/>
    <property type="match status" value="1"/>
</dbReference>
<dbReference type="EMBL" id="GL433852">
    <property type="protein sequence ID" value="EFN53157.1"/>
    <property type="molecule type" value="Genomic_DNA"/>
</dbReference>
<dbReference type="InParanoid" id="E1ZLM0"/>
<dbReference type="GO" id="GO:0035269">
    <property type="term" value="P:protein O-linked glycosylation via mannose"/>
    <property type="evidence" value="ECO:0007669"/>
    <property type="project" value="InterPro"/>
</dbReference>
<name>E1ZLM0_CHLVA</name>
<dbReference type="OrthoDB" id="8560686at2759"/>
<dbReference type="AlphaFoldDB" id="E1ZLM0"/>
<dbReference type="RefSeq" id="XP_005845259.1">
    <property type="nucleotide sequence ID" value="XM_005845197.1"/>
</dbReference>
<keyword evidence="1" id="KW-0732">Signal</keyword>
<evidence type="ECO:0000313" key="4">
    <source>
        <dbReference type="Proteomes" id="UP000008141"/>
    </source>
</evidence>
<evidence type="ECO:0000313" key="3">
    <source>
        <dbReference type="EMBL" id="EFN53157.1"/>
    </source>
</evidence>
<gene>
    <name evidence="3" type="ORF">CHLNCDRAFT_136933</name>
</gene>
<accession>E1ZLM0</accession>
<feature type="chain" id="PRO_5003155877" description="RXYLT1 C-terminal domain-containing protein" evidence="1">
    <location>
        <begin position="26"/>
        <end position="365"/>
    </location>
</feature>
<proteinExistence type="predicted"/>
<protein>
    <recommendedName>
        <fullName evidence="2">RXYLT1 C-terminal domain-containing protein</fullName>
    </recommendedName>
</protein>
<feature type="signal peptide" evidence="1">
    <location>
        <begin position="1"/>
        <end position="25"/>
    </location>
</feature>
<dbReference type="GO" id="GO:0005794">
    <property type="term" value="C:Golgi apparatus"/>
    <property type="evidence" value="ECO:0007669"/>
    <property type="project" value="TreeGrafter"/>
</dbReference>
<dbReference type="GeneID" id="17352609"/>
<dbReference type="PANTHER" id="PTHR15576">
    <property type="entry name" value="RIBITOL-5-PHOSPHATE XYLOSYLTRANSFERASE 1"/>
    <property type="match status" value="1"/>
</dbReference>